<name>A0A1J8PH78_9AGAM</name>
<dbReference type="EMBL" id="LVVM01006494">
    <property type="protein sequence ID" value="OJA07943.1"/>
    <property type="molecule type" value="Genomic_DNA"/>
</dbReference>
<feature type="region of interest" description="Disordered" evidence="1">
    <location>
        <begin position="1"/>
        <end position="45"/>
    </location>
</feature>
<dbReference type="AlphaFoldDB" id="A0A1J8PH78"/>
<proteinExistence type="predicted"/>
<dbReference type="Proteomes" id="UP000183567">
    <property type="component" value="Unassembled WGS sequence"/>
</dbReference>
<dbReference type="InterPro" id="IPR041078">
    <property type="entry name" value="Plavaka"/>
</dbReference>
<protein>
    <submittedName>
        <fullName evidence="2">Uncharacterized protein</fullName>
    </submittedName>
</protein>
<dbReference type="Pfam" id="PF18759">
    <property type="entry name" value="Plavaka"/>
    <property type="match status" value="2"/>
</dbReference>
<dbReference type="STRING" id="180088.A0A1J8PH78"/>
<keyword evidence="3" id="KW-1185">Reference proteome</keyword>
<sequence length="442" mass="50020">MRMKHPQPLRSRQSFHQAAPGPPRPVSGAGDANSIPGEPEAMLDPRHDHLDVEHNAGELEEGFVLEADTWVQLGPLFRAFHPHLTALKCDANGSFIDQNACPPPQTDVLPTDWTPYASWVAFETAEFLFMRNQMSVGHINTLLDLWAATLIKHNDAPPFASHRDLYDTIDSTPLGNVAWESFSMSFNGVKPPENVPPWMEAMHEVWFCDPRLLIHNMLANPDFEGEMEYTPYRDYSSDDKCCFKNFFSGNWTWNQADIITQDQETHGLMFIPLIIGSDKTTVSVATGHTEYHPLYLSIGNIFNSVRRAHHNGVVLVGFLAIPKKQVLLSGVVQGWCPKCLADHKNLDGDGLCLHWCRQHTDLLVDELEYAKLWTEYGIVGDLVPFTNDFPRADIHELLSPDLLHQIIKGAFKDHLVDWVDTYLKLTHGTVRATEILDDIDRR</sequence>
<evidence type="ECO:0000313" key="3">
    <source>
        <dbReference type="Proteomes" id="UP000183567"/>
    </source>
</evidence>
<gene>
    <name evidence="2" type="ORF">AZE42_11020</name>
</gene>
<dbReference type="OrthoDB" id="3199698at2759"/>
<accession>A0A1J8PH78</accession>
<comment type="caution">
    <text evidence="2">The sequence shown here is derived from an EMBL/GenBank/DDBJ whole genome shotgun (WGS) entry which is preliminary data.</text>
</comment>
<organism evidence="2 3">
    <name type="scientific">Rhizopogon vesiculosus</name>
    <dbReference type="NCBI Taxonomy" id="180088"/>
    <lineage>
        <taxon>Eukaryota</taxon>
        <taxon>Fungi</taxon>
        <taxon>Dikarya</taxon>
        <taxon>Basidiomycota</taxon>
        <taxon>Agaricomycotina</taxon>
        <taxon>Agaricomycetes</taxon>
        <taxon>Agaricomycetidae</taxon>
        <taxon>Boletales</taxon>
        <taxon>Suillineae</taxon>
        <taxon>Rhizopogonaceae</taxon>
        <taxon>Rhizopogon</taxon>
    </lineage>
</organism>
<reference evidence="2 3" key="1">
    <citation type="submission" date="2016-03" db="EMBL/GenBank/DDBJ databases">
        <title>Comparative genomics of the ectomycorrhizal sister species Rhizopogon vinicolor and Rhizopogon vesiculosus (Basidiomycota: Boletales) reveals a divergence of the mating type B locus.</title>
        <authorList>
            <person name="Mujic A.B."/>
            <person name="Kuo A."/>
            <person name="Tritt A."/>
            <person name="Lipzen A."/>
            <person name="Chen C."/>
            <person name="Johnson J."/>
            <person name="Sharma A."/>
            <person name="Barry K."/>
            <person name="Grigoriev I.V."/>
            <person name="Spatafora J.W."/>
        </authorList>
    </citation>
    <scope>NUCLEOTIDE SEQUENCE [LARGE SCALE GENOMIC DNA]</scope>
    <source>
        <strain evidence="2 3">AM-OR11-056</strain>
    </source>
</reference>
<evidence type="ECO:0000313" key="2">
    <source>
        <dbReference type="EMBL" id="OJA07943.1"/>
    </source>
</evidence>
<evidence type="ECO:0000256" key="1">
    <source>
        <dbReference type="SAM" id="MobiDB-lite"/>
    </source>
</evidence>